<feature type="compositionally biased region" description="Low complexity" evidence="2">
    <location>
        <begin position="888"/>
        <end position="902"/>
    </location>
</feature>
<keyword evidence="1" id="KW-0175">Coiled coil</keyword>
<feature type="region of interest" description="Disordered" evidence="2">
    <location>
        <begin position="761"/>
        <end position="784"/>
    </location>
</feature>
<keyword evidence="5" id="KW-1185">Reference proteome</keyword>
<dbReference type="AlphaFoldDB" id="A0A8J6H9U8"/>
<gene>
    <name evidence="4" type="ORF">GEV33_012131</name>
</gene>
<comment type="caution">
    <text evidence="4">The sequence shown here is derived from an EMBL/GenBank/DDBJ whole genome shotgun (WGS) entry which is preliminary data.</text>
</comment>
<reference evidence="4" key="2">
    <citation type="submission" date="2021-08" db="EMBL/GenBank/DDBJ databases">
        <authorList>
            <person name="Eriksson T."/>
        </authorList>
    </citation>
    <scope>NUCLEOTIDE SEQUENCE</scope>
    <source>
        <strain evidence="4">Stoneville</strain>
        <tissue evidence="4">Whole head</tissue>
    </source>
</reference>
<feature type="compositionally biased region" description="Polar residues" evidence="2">
    <location>
        <begin position="805"/>
        <end position="827"/>
    </location>
</feature>
<feature type="chain" id="PRO_5035302267" evidence="3">
    <location>
        <begin position="21"/>
        <end position="1262"/>
    </location>
</feature>
<feature type="compositionally biased region" description="Polar residues" evidence="2">
    <location>
        <begin position="903"/>
        <end position="977"/>
    </location>
</feature>
<feature type="region of interest" description="Disordered" evidence="2">
    <location>
        <begin position="309"/>
        <end position="330"/>
    </location>
</feature>
<evidence type="ECO:0000256" key="1">
    <source>
        <dbReference type="SAM" id="Coils"/>
    </source>
</evidence>
<dbReference type="Proteomes" id="UP000719412">
    <property type="component" value="Unassembled WGS sequence"/>
</dbReference>
<protein>
    <submittedName>
        <fullName evidence="4">Uncharacterized protein</fullName>
    </submittedName>
</protein>
<feature type="signal peptide" evidence="3">
    <location>
        <begin position="1"/>
        <end position="20"/>
    </location>
</feature>
<evidence type="ECO:0000313" key="4">
    <source>
        <dbReference type="EMBL" id="KAH0810658.1"/>
    </source>
</evidence>
<evidence type="ECO:0000313" key="5">
    <source>
        <dbReference type="Proteomes" id="UP000719412"/>
    </source>
</evidence>
<feature type="region of interest" description="Disordered" evidence="2">
    <location>
        <begin position="799"/>
        <end position="977"/>
    </location>
</feature>
<keyword evidence="3" id="KW-0732">Signal</keyword>
<evidence type="ECO:0000256" key="2">
    <source>
        <dbReference type="SAM" id="MobiDB-lite"/>
    </source>
</evidence>
<reference evidence="4" key="1">
    <citation type="journal article" date="2020" name="J Insects Food Feed">
        <title>The yellow mealworm (Tenebrio molitor) genome: a resource for the emerging insects as food and feed industry.</title>
        <authorList>
            <person name="Eriksson T."/>
            <person name="Andere A."/>
            <person name="Kelstrup H."/>
            <person name="Emery V."/>
            <person name="Picard C."/>
        </authorList>
    </citation>
    <scope>NUCLEOTIDE SEQUENCE</scope>
    <source>
        <strain evidence="4">Stoneville</strain>
        <tissue evidence="4">Whole head</tissue>
    </source>
</reference>
<sequence length="1262" mass="139298">MKLFFSLITICLIVSGSISAADPDVDRIDSLMYDINEARLRLDLLESDLMLLLNDDTILQKRSLDEEVKSEEIHVSDVVSFLNKLKSCLENKAVHDIEVGTLYMEDVRGYGAGVNARSPGKEDLEDRAASLQAVADKAWSKCLEVAYMPTLAIPEEKLKGLSEVEFKNFQISTTIAALRNHLRCVTDETKGYDNIVVEPNFVVIPDFRKANPEEYELAPREQTEALSKTEMIKRVSEAAGIGLTLVWQTIKEMDETHAVKSPPRKKNRKILFDEGLAEIFLQEEDMYQLDNIADEMELEFTVNTGSRIPHGPKWRQRMDEDPGPSDNSQTHLTRNVRYLEAVRAQMGIFEQLATWDPQLFSYPYLEMVPETGDESSIIVREHYDASAFDEWLLTPDDLKEGSSILDVYYGTRQAVGESTDSFLSRKRRITKQIFPNITEEKFIATCCFLVLDPSHLQEPPQPRHAADVVPFADPVPERAQGPADRQTPGGAYLDEKDAANDITTGDAAEEFPAQKTGDLHHSQEPTEDREPDLQTVRDDEHAGQVDIEPIGDREPYQLDDDLQLPAAEPTAEKHPPRQGKLALSVALPSEPGPVPGQLPKTANRVNHDSQQHPVHNKSHHENNLLMQKVHISADCCCHNRTQLFNNVNHDPQDLVLITTKNTRSSLNCGVRRNHNMIQPLKYVNDDPQNLVFVKLQNTRSSSASVTPTWWRPRTDNHNQPPKTPSGGGGSLEIPATGQRAISAIPTYLILPTSVDTVSTTEAAKGDDLQSTTVTTEKSPETPVTALPTSVYTVSTTEAVKDEDPQSTTITIEKPTESPNTAGTNFTTEEAKDDQNSTLTTNIYTESPTTDKQATSVTITSEPEIPPKPSVGFTQQTTYTDGTTEEHYSSTSTPSTINTETTSGSKNTRVTNVHPTEPITNPDYQSTPAATDNSTESPVTTSDVSTSGAPDTDATMPTTNSQSDVSTSSTIADETTTVPPSDNYVPIVIDSDNISLEFDTTKSYEELCQQIIDFIQRINGKATIYLEVNNGQYLGRIRETTQQGNDEPTTDQSTPVDLFSPDIWVPVPTRQPTTDLSPSTPKDIIISNIELIDTEELWNLLFGEQIDIENFNGSAVIIVSKYPSVEKDGATVHISIDSNGTEVNTYPSSWYSPSAGSQLVVPRARSQMSICLAQEITDHPSICIHLRSTQTTTIDTETIRRTGGGDFLIDESVESKVIKVLLIPGPVINGSSPRRQVCQDFADAKNSTRKLPAALAGGATSYT</sequence>
<evidence type="ECO:0000256" key="3">
    <source>
        <dbReference type="SAM" id="SignalP"/>
    </source>
</evidence>
<feature type="region of interest" description="Disordered" evidence="2">
    <location>
        <begin position="703"/>
        <end position="734"/>
    </location>
</feature>
<name>A0A8J6H9U8_TENMO</name>
<organism evidence="4 5">
    <name type="scientific">Tenebrio molitor</name>
    <name type="common">Yellow mealworm beetle</name>
    <dbReference type="NCBI Taxonomy" id="7067"/>
    <lineage>
        <taxon>Eukaryota</taxon>
        <taxon>Metazoa</taxon>
        <taxon>Ecdysozoa</taxon>
        <taxon>Arthropoda</taxon>
        <taxon>Hexapoda</taxon>
        <taxon>Insecta</taxon>
        <taxon>Pterygota</taxon>
        <taxon>Neoptera</taxon>
        <taxon>Endopterygota</taxon>
        <taxon>Coleoptera</taxon>
        <taxon>Polyphaga</taxon>
        <taxon>Cucujiformia</taxon>
        <taxon>Tenebrionidae</taxon>
        <taxon>Tenebrio</taxon>
    </lineage>
</organism>
<accession>A0A8J6H9U8</accession>
<feature type="coiled-coil region" evidence="1">
    <location>
        <begin position="28"/>
        <end position="55"/>
    </location>
</feature>
<feature type="compositionally biased region" description="Polar residues" evidence="2">
    <location>
        <begin position="835"/>
        <end position="860"/>
    </location>
</feature>
<dbReference type="EMBL" id="JABDTM020027355">
    <property type="protein sequence ID" value="KAH0810658.1"/>
    <property type="molecule type" value="Genomic_DNA"/>
</dbReference>
<feature type="region of interest" description="Disordered" evidence="2">
    <location>
        <begin position="514"/>
        <end position="556"/>
    </location>
</feature>
<feature type="compositionally biased region" description="Basic and acidic residues" evidence="2">
    <location>
        <begin position="517"/>
        <end position="543"/>
    </location>
</feature>
<proteinExistence type="predicted"/>
<feature type="region of interest" description="Disordered" evidence="2">
    <location>
        <begin position="474"/>
        <end position="493"/>
    </location>
</feature>